<dbReference type="Proteomes" id="UP001319104">
    <property type="component" value="Unassembled WGS sequence"/>
</dbReference>
<protein>
    <submittedName>
        <fullName evidence="1">Uncharacterized protein</fullName>
    </submittedName>
</protein>
<proteinExistence type="predicted"/>
<name>A0AAP2G3T1_9BACT</name>
<reference evidence="1 2" key="1">
    <citation type="submission" date="2021-05" db="EMBL/GenBank/DDBJ databases">
        <authorList>
            <person name="Zhang Z.D."/>
            <person name="Osman G."/>
        </authorList>
    </citation>
    <scope>NUCLEOTIDE SEQUENCE [LARGE SCALE GENOMIC DNA]</scope>
    <source>
        <strain evidence="1 2">KCTC 32217</strain>
    </source>
</reference>
<organism evidence="1 2">
    <name type="scientific">Litoribacter ruber</name>
    <dbReference type="NCBI Taxonomy" id="702568"/>
    <lineage>
        <taxon>Bacteria</taxon>
        <taxon>Pseudomonadati</taxon>
        <taxon>Bacteroidota</taxon>
        <taxon>Cytophagia</taxon>
        <taxon>Cytophagales</taxon>
        <taxon>Cyclobacteriaceae</taxon>
        <taxon>Litoribacter</taxon>
    </lineage>
</organism>
<dbReference type="RefSeq" id="WP_213944208.1">
    <property type="nucleotide sequence ID" value="NZ_JAHCMY010000002.1"/>
</dbReference>
<accession>A0AAP2G3T1</accession>
<dbReference type="AlphaFoldDB" id="A0AAP2G3T1"/>
<comment type="caution">
    <text evidence="1">The sequence shown here is derived from an EMBL/GenBank/DDBJ whole genome shotgun (WGS) entry which is preliminary data.</text>
</comment>
<dbReference type="EMBL" id="JAHCMY010000002">
    <property type="protein sequence ID" value="MBS9523311.1"/>
    <property type="molecule type" value="Genomic_DNA"/>
</dbReference>
<evidence type="ECO:0000313" key="2">
    <source>
        <dbReference type="Proteomes" id="UP001319104"/>
    </source>
</evidence>
<sequence>MKKNLWILFFLTCLNLDGLAQGYSNKTPRHSLFFAAGPGFMYADNGGRLSMLDFKTRPTFDAGYIYHLTPKLGIRATLGTQWLQSNTQVPDRTIEKWGERNQAFAFSGNAYYFDIMPEITIGDPYKKSPNRFYGGVGLGILQVYRTQQTLIAENIITKDAFTQTAYFPIRFGYLRQLNLNWSAGAEGSFFFTLSDDLDGNVGYNTFGNDYLFQFKLAIRRTLYQ</sequence>
<keyword evidence="2" id="KW-1185">Reference proteome</keyword>
<evidence type="ECO:0000313" key="1">
    <source>
        <dbReference type="EMBL" id="MBS9523311.1"/>
    </source>
</evidence>
<gene>
    <name evidence="1" type="ORF">KI659_04695</name>
</gene>